<evidence type="ECO:0000256" key="3">
    <source>
        <dbReference type="ARBA" id="ARBA00023235"/>
    </source>
</evidence>
<dbReference type="Pfam" id="PF01416">
    <property type="entry name" value="PseudoU_synth_1"/>
    <property type="match status" value="1"/>
</dbReference>
<evidence type="ECO:0000256" key="2">
    <source>
        <dbReference type="ARBA" id="ARBA00022694"/>
    </source>
</evidence>
<keyword evidence="10" id="KW-1185">Reference proteome</keyword>
<dbReference type="Gene3D" id="3.30.70.660">
    <property type="entry name" value="Pseudouridine synthase I, catalytic domain, C-terminal subdomain"/>
    <property type="match status" value="1"/>
</dbReference>
<dbReference type="PIRSF" id="PIRSF001430">
    <property type="entry name" value="tRNA_psdUrid_synth"/>
    <property type="match status" value="1"/>
</dbReference>
<evidence type="ECO:0000256" key="6">
    <source>
        <dbReference type="PIRSR" id="PIRSR001430-2"/>
    </source>
</evidence>
<evidence type="ECO:0000259" key="8">
    <source>
        <dbReference type="Pfam" id="PF01416"/>
    </source>
</evidence>
<dbReference type="EC" id="5.4.99.12" evidence="4"/>
<dbReference type="InterPro" id="IPR020094">
    <property type="entry name" value="TruA/RsuA/RluB/E/F_N"/>
</dbReference>
<dbReference type="GO" id="GO:0003723">
    <property type="term" value="F:RNA binding"/>
    <property type="evidence" value="ECO:0007669"/>
    <property type="project" value="InterPro"/>
</dbReference>
<sequence length="260" mass="29786">MQSRSFTFLFSISYFGARFKGWAVQPGQPTVQGKLEKVLRFVFGHEDFQILGSSRTDAGVSCRSGFVQIFLREKVDLEGLLPDFNLHLGGEIRLDSVQEVPREFNLIQAVKRKTYRYYFSNSDDFHPFASAYLVRIPGKLDLEKLKEATQLFVGLHDFKAFCTPSPNKTDYFREIFSAGIYPSNEFQGQYFPKEIFYFEVTGNGFLHHQVRIMMNAIWKAGRGEITLEQLSQRLKNPEGCEKIAPAPANGLVLWETVLEV</sequence>
<feature type="domain" description="Pseudouridine synthase I TruA alpha/beta" evidence="8">
    <location>
        <begin position="148"/>
        <end position="255"/>
    </location>
</feature>
<dbReference type="GO" id="GO:0031119">
    <property type="term" value="P:tRNA pseudouridine synthesis"/>
    <property type="evidence" value="ECO:0007669"/>
    <property type="project" value="UniProtKB-UniRule"/>
</dbReference>
<evidence type="ECO:0000256" key="4">
    <source>
        <dbReference type="HAMAP-Rule" id="MF_00171"/>
    </source>
</evidence>
<proteinExistence type="inferred from homology"/>
<dbReference type="EMBL" id="QXML01000003">
    <property type="protein sequence ID" value="RIW16448.1"/>
    <property type="molecule type" value="Genomic_DNA"/>
</dbReference>
<dbReference type="NCBIfam" id="TIGR00071">
    <property type="entry name" value="hisT_truA"/>
    <property type="match status" value="1"/>
</dbReference>
<dbReference type="RefSeq" id="WP_119477303.1">
    <property type="nucleotide sequence ID" value="NZ_QXML01000003.1"/>
</dbReference>
<keyword evidence="3 4" id="KW-0413">Isomerase</keyword>
<dbReference type="Proteomes" id="UP000283522">
    <property type="component" value="Unassembled WGS sequence"/>
</dbReference>
<name>A0A418PTQ8_9BACT</name>
<dbReference type="CDD" id="cd02570">
    <property type="entry name" value="PseudoU_synth_EcTruA"/>
    <property type="match status" value="1"/>
</dbReference>
<dbReference type="PANTHER" id="PTHR11142">
    <property type="entry name" value="PSEUDOURIDYLATE SYNTHASE"/>
    <property type="match status" value="1"/>
</dbReference>
<dbReference type="Gene3D" id="3.30.70.580">
    <property type="entry name" value="Pseudouridine synthase I, catalytic domain, N-terminal subdomain"/>
    <property type="match status" value="1"/>
</dbReference>
<dbReference type="PANTHER" id="PTHR11142:SF0">
    <property type="entry name" value="TRNA PSEUDOURIDINE SYNTHASE-LIKE 1"/>
    <property type="match status" value="1"/>
</dbReference>
<organism evidence="9 10">
    <name type="scientific">Algoriphagus lacus</name>
    <dbReference type="NCBI Taxonomy" id="2056311"/>
    <lineage>
        <taxon>Bacteria</taxon>
        <taxon>Pseudomonadati</taxon>
        <taxon>Bacteroidota</taxon>
        <taxon>Cytophagia</taxon>
        <taxon>Cytophagales</taxon>
        <taxon>Cyclobacteriaceae</taxon>
        <taxon>Algoriphagus</taxon>
    </lineage>
</organism>
<dbReference type="InterPro" id="IPR020097">
    <property type="entry name" value="PsdUridine_synth_TruA_a/b_dom"/>
</dbReference>
<feature type="active site" description="Nucleophile" evidence="4 5">
    <location>
        <position position="57"/>
    </location>
</feature>
<feature type="binding site" evidence="4 6">
    <location>
        <position position="115"/>
    </location>
    <ligand>
        <name>substrate</name>
    </ligand>
</feature>
<protein>
    <recommendedName>
        <fullName evidence="4">tRNA pseudouridine synthase A</fullName>
        <ecNumber evidence="4">5.4.99.12</ecNumber>
    </recommendedName>
    <alternativeName>
        <fullName evidence="4">tRNA pseudouridine(38-40) synthase</fullName>
    </alternativeName>
    <alternativeName>
        <fullName evidence="4">tRNA pseudouridylate synthase I</fullName>
    </alternativeName>
    <alternativeName>
        <fullName evidence="4">tRNA-uridine isomerase I</fullName>
    </alternativeName>
</protein>
<reference evidence="9 10" key="1">
    <citation type="submission" date="2018-09" db="EMBL/GenBank/DDBJ databases">
        <authorList>
            <person name="Wang X."/>
            <person name="Du Z."/>
        </authorList>
    </citation>
    <scope>NUCLEOTIDE SEQUENCE [LARGE SCALE GENOMIC DNA]</scope>
    <source>
        <strain evidence="9 10">N3</strain>
    </source>
</reference>
<dbReference type="InterPro" id="IPR020095">
    <property type="entry name" value="PsdUridine_synth_TruA_C"/>
</dbReference>
<evidence type="ECO:0000256" key="1">
    <source>
        <dbReference type="ARBA" id="ARBA00009375"/>
    </source>
</evidence>
<gene>
    <name evidence="4 9" type="primary">truA</name>
    <name evidence="9" type="ORF">D0X99_08810</name>
</gene>
<evidence type="ECO:0000313" key="10">
    <source>
        <dbReference type="Proteomes" id="UP000283522"/>
    </source>
</evidence>
<dbReference type="SUPFAM" id="SSF55120">
    <property type="entry name" value="Pseudouridine synthase"/>
    <property type="match status" value="1"/>
</dbReference>
<evidence type="ECO:0000256" key="7">
    <source>
        <dbReference type="RuleBase" id="RU003792"/>
    </source>
</evidence>
<comment type="subunit">
    <text evidence="4">Homodimer.</text>
</comment>
<dbReference type="AlphaFoldDB" id="A0A418PTQ8"/>
<comment type="catalytic activity">
    <reaction evidence="4 7">
        <text>uridine(38/39/40) in tRNA = pseudouridine(38/39/40) in tRNA</text>
        <dbReference type="Rhea" id="RHEA:22376"/>
        <dbReference type="Rhea" id="RHEA-COMP:10085"/>
        <dbReference type="Rhea" id="RHEA-COMP:10087"/>
        <dbReference type="ChEBI" id="CHEBI:65314"/>
        <dbReference type="ChEBI" id="CHEBI:65315"/>
        <dbReference type="EC" id="5.4.99.12"/>
    </reaction>
</comment>
<accession>A0A418PTQ8</accession>
<dbReference type="GO" id="GO:0160147">
    <property type="term" value="F:tRNA pseudouridine(38-40) synthase activity"/>
    <property type="evidence" value="ECO:0007669"/>
    <property type="project" value="UniProtKB-EC"/>
</dbReference>
<dbReference type="HAMAP" id="MF_00171">
    <property type="entry name" value="TruA"/>
    <property type="match status" value="1"/>
</dbReference>
<keyword evidence="2 4" id="KW-0819">tRNA processing</keyword>
<comment type="caution">
    <text evidence="9">The sequence shown here is derived from an EMBL/GenBank/DDBJ whole genome shotgun (WGS) entry which is preliminary data.</text>
</comment>
<dbReference type="OrthoDB" id="9811823at2"/>
<evidence type="ECO:0000256" key="5">
    <source>
        <dbReference type="PIRSR" id="PIRSR001430-1"/>
    </source>
</evidence>
<comment type="similarity">
    <text evidence="1 4 7">Belongs to the tRNA pseudouridine synthase TruA family.</text>
</comment>
<comment type="function">
    <text evidence="4">Formation of pseudouridine at positions 38, 39 and 40 in the anticodon stem and loop of transfer RNAs.</text>
</comment>
<dbReference type="InterPro" id="IPR020103">
    <property type="entry name" value="PsdUridine_synth_cat_dom_sf"/>
</dbReference>
<comment type="caution">
    <text evidence="4">Lacks conserved residue(s) required for the propagation of feature annotation.</text>
</comment>
<dbReference type="InterPro" id="IPR001406">
    <property type="entry name" value="PsdUridine_synth_TruA"/>
</dbReference>
<evidence type="ECO:0000313" key="9">
    <source>
        <dbReference type="EMBL" id="RIW16448.1"/>
    </source>
</evidence>